<feature type="transmembrane region" description="Helical" evidence="8">
    <location>
        <begin position="58"/>
        <end position="79"/>
    </location>
</feature>
<organism evidence="9">
    <name type="scientific">mine drainage metagenome</name>
    <dbReference type="NCBI Taxonomy" id="410659"/>
    <lineage>
        <taxon>unclassified sequences</taxon>
        <taxon>metagenomes</taxon>
        <taxon>ecological metagenomes</taxon>
    </lineage>
</organism>
<dbReference type="PANTHER" id="PTHR34979">
    <property type="entry name" value="INNER MEMBRANE PROTEIN YGAZ"/>
    <property type="match status" value="1"/>
</dbReference>
<evidence type="ECO:0000256" key="8">
    <source>
        <dbReference type="SAM" id="Phobius"/>
    </source>
</evidence>
<dbReference type="GO" id="GO:1903785">
    <property type="term" value="P:L-valine transmembrane transport"/>
    <property type="evidence" value="ECO:0007669"/>
    <property type="project" value="TreeGrafter"/>
</dbReference>
<keyword evidence="4" id="KW-1003">Cell membrane</keyword>
<comment type="caution">
    <text evidence="9">The sequence shown here is derived from an EMBL/GenBank/DDBJ whole genome shotgun (WGS) entry which is preliminary data.</text>
</comment>
<evidence type="ECO:0000256" key="5">
    <source>
        <dbReference type="ARBA" id="ARBA00022692"/>
    </source>
</evidence>
<comment type="subcellular location">
    <subcellularLocation>
        <location evidence="1">Cell membrane</location>
        <topology evidence="1">Multi-pass membrane protein</topology>
    </subcellularLocation>
</comment>
<sequence>MGLRIRREFATGLRAAVPVMLGYLPIAFSFGLAAHGAGLPAWTAALMSALVYTGAGQFAALGMLGAGAPLPEIVLAVLFMNLRHVVLNLALLPRLKPQSLWRRAVVAMGVTDETFAVAAFSHDPALTRLPGLVGLNCGAWLSWSLGTLLGGWAALLVPRAVNDAMAVMLYGLFIGLLVPVVRKAPRGLLVALAAMAIHVACGRLMAPGWALVCAIVAGAAVIWLLPERRGETL</sequence>
<name>A0A1J5R653_9ZZZZ</name>
<feature type="transmembrane region" description="Helical" evidence="8">
    <location>
        <begin position="140"/>
        <end position="157"/>
    </location>
</feature>
<keyword evidence="5 8" id="KW-0812">Transmembrane</keyword>
<proteinExistence type="inferred from homology"/>
<evidence type="ECO:0000313" key="9">
    <source>
        <dbReference type="EMBL" id="OIQ91454.1"/>
    </source>
</evidence>
<comment type="similarity">
    <text evidence="2">Belongs to the AzlC family.</text>
</comment>
<dbReference type="EMBL" id="MLJW01000259">
    <property type="protein sequence ID" value="OIQ91454.1"/>
    <property type="molecule type" value="Genomic_DNA"/>
</dbReference>
<evidence type="ECO:0000256" key="6">
    <source>
        <dbReference type="ARBA" id="ARBA00022989"/>
    </source>
</evidence>
<feature type="transmembrane region" description="Helical" evidence="8">
    <location>
        <begin position="164"/>
        <end position="181"/>
    </location>
</feature>
<reference evidence="9" key="1">
    <citation type="submission" date="2016-10" db="EMBL/GenBank/DDBJ databases">
        <title>Sequence of Gallionella enrichment culture.</title>
        <authorList>
            <person name="Poehlein A."/>
            <person name="Muehling M."/>
            <person name="Daniel R."/>
        </authorList>
    </citation>
    <scope>NUCLEOTIDE SEQUENCE</scope>
</reference>
<feature type="transmembrane region" description="Helical" evidence="8">
    <location>
        <begin position="209"/>
        <end position="226"/>
    </location>
</feature>
<evidence type="ECO:0000256" key="2">
    <source>
        <dbReference type="ARBA" id="ARBA00010735"/>
    </source>
</evidence>
<protein>
    <submittedName>
        <fullName evidence="9">Inner membrane protein YgaZ</fullName>
    </submittedName>
</protein>
<dbReference type="Pfam" id="PF03591">
    <property type="entry name" value="AzlC"/>
    <property type="match status" value="1"/>
</dbReference>
<dbReference type="AlphaFoldDB" id="A0A1J5R653"/>
<accession>A0A1J5R653</accession>
<feature type="transmembrane region" description="Helical" evidence="8">
    <location>
        <begin position="12"/>
        <end position="38"/>
    </location>
</feature>
<evidence type="ECO:0000256" key="7">
    <source>
        <dbReference type="ARBA" id="ARBA00023136"/>
    </source>
</evidence>
<keyword evidence="3" id="KW-0813">Transport</keyword>
<keyword evidence="7 8" id="KW-0472">Membrane</keyword>
<keyword evidence="6 8" id="KW-1133">Transmembrane helix</keyword>
<dbReference type="PANTHER" id="PTHR34979:SF1">
    <property type="entry name" value="INNER MEMBRANE PROTEIN YGAZ"/>
    <property type="match status" value="1"/>
</dbReference>
<evidence type="ECO:0000256" key="4">
    <source>
        <dbReference type="ARBA" id="ARBA00022475"/>
    </source>
</evidence>
<evidence type="ECO:0000256" key="1">
    <source>
        <dbReference type="ARBA" id="ARBA00004651"/>
    </source>
</evidence>
<gene>
    <name evidence="9" type="primary">ygaZ_3</name>
    <name evidence="9" type="ORF">GALL_266590</name>
</gene>
<dbReference type="InterPro" id="IPR011606">
    <property type="entry name" value="Brnchd-chn_aa_trnsp_permease"/>
</dbReference>
<evidence type="ECO:0000256" key="3">
    <source>
        <dbReference type="ARBA" id="ARBA00022448"/>
    </source>
</evidence>
<dbReference type="GO" id="GO:0005886">
    <property type="term" value="C:plasma membrane"/>
    <property type="evidence" value="ECO:0007669"/>
    <property type="project" value="UniProtKB-SubCell"/>
</dbReference>